<evidence type="ECO:0000256" key="5">
    <source>
        <dbReference type="ARBA" id="ARBA00022989"/>
    </source>
</evidence>
<dbReference type="Proteomes" id="UP000325218">
    <property type="component" value="Unassembled WGS sequence"/>
</dbReference>
<feature type="transmembrane region" description="Helical" evidence="7">
    <location>
        <begin position="157"/>
        <end position="177"/>
    </location>
</feature>
<feature type="transmembrane region" description="Helical" evidence="7">
    <location>
        <begin position="263"/>
        <end position="285"/>
    </location>
</feature>
<keyword evidence="2 7" id="KW-0813">Transport</keyword>
<dbReference type="EMBL" id="VSDO01000006">
    <property type="protein sequence ID" value="TYA09976.1"/>
    <property type="molecule type" value="Genomic_DNA"/>
</dbReference>
<dbReference type="GO" id="GO:0005886">
    <property type="term" value="C:plasma membrane"/>
    <property type="evidence" value="ECO:0007669"/>
    <property type="project" value="UniProtKB-SubCell"/>
</dbReference>
<sequence>MKGDSHQERGIISFHDFRRRRVKIGYGVMVVMLLAVAWTMIYPFLVTIFNAFKTKTDIYTFPPSLLPKDWVWTNFGEVLKYVDLGRHMTNTFLIFAGNMLFAVLFIGLAAFSLSHLKIPFRKGFTLFFMCTLMIPSATYMIPNYLNLQSLGLLNSYWAFWLPAAANAFWILLLKSFFDGIHKELFEAARMDGASEIRCFLQIAFPLSLPIIATILIFGFTQTWNEWYWAGVVITSPEKYPIASVIYKYVLSGETNNIQENVKFAILTIVMIPPLMIFAFLQKYIIRGVNLSSVKG</sequence>
<evidence type="ECO:0000256" key="6">
    <source>
        <dbReference type="ARBA" id="ARBA00023136"/>
    </source>
</evidence>
<comment type="subcellular location">
    <subcellularLocation>
        <location evidence="1 7">Cell membrane</location>
        <topology evidence="1 7">Multi-pass membrane protein</topology>
    </subcellularLocation>
</comment>
<dbReference type="RefSeq" id="WP_148457544.1">
    <property type="nucleotide sequence ID" value="NZ_VSDO01000006.1"/>
</dbReference>
<evidence type="ECO:0000313" key="9">
    <source>
        <dbReference type="EMBL" id="TYA09976.1"/>
    </source>
</evidence>
<feature type="transmembrane region" description="Helical" evidence="7">
    <location>
        <begin position="123"/>
        <end position="145"/>
    </location>
</feature>
<name>A0A5D0CJ31_9BACL</name>
<dbReference type="GO" id="GO:0055085">
    <property type="term" value="P:transmembrane transport"/>
    <property type="evidence" value="ECO:0007669"/>
    <property type="project" value="InterPro"/>
</dbReference>
<dbReference type="AlphaFoldDB" id="A0A5D0CJ31"/>
<feature type="transmembrane region" description="Helical" evidence="7">
    <location>
        <begin position="24"/>
        <end position="45"/>
    </location>
</feature>
<gene>
    <name evidence="9" type="ORF">FRY98_25555</name>
</gene>
<accession>A0A5D0CJ31</accession>
<evidence type="ECO:0000313" key="10">
    <source>
        <dbReference type="Proteomes" id="UP000325218"/>
    </source>
</evidence>
<proteinExistence type="inferred from homology"/>
<dbReference type="SUPFAM" id="SSF161098">
    <property type="entry name" value="MetI-like"/>
    <property type="match status" value="1"/>
</dbReference>
<evidence type="ECO:0000256" key="1">
    <source>
        <dbReference type="ARBA" id="ARBA00004651"/>
    </source>
</evidence>
<dbReference type="OrthoDB" id="2063054at2"/>
<feature type="transmembrane region" description="Helical" evidence="7">
    <location>
        <begin position="92"/>
        <end position="111"/>
    </location>
</feature>
<evidence type="ECO:0000256" key="2">
    <source>
        <dbReference type="ARBA" id="ARBA00022448"/>
    </source>
</evidence>
<keyword evidence="10" id="KW-1185">Reference proteome</keyword>
<comment type="similarity">
    <text evidence="7">Belongs to the binding-protein-dependent transport system permease family.</text>
</comment>
<comment type="caution">
    <text evidence="9">The sequence shown here is derived from an EMBL/GenBank/DDBJ whole genome shotgun (WGS) entry which is preliminary data.</text>
</comment>
<dbReference type="InterPro" id="IPR035906">
    <property type="entry name" value="MetI-like_sf"/>
</dbReference>
<organism evidence="9 10">
    <name type="scientific">Paenibacillus faecis</name>
    <dbReference type="NCBI Taxonomy" id="862114"/>
    <lineage>
        <taxon>Bacteria</taxon>
        <taxon>Bacillati</taxon>
        <taxon>Bacillota</taxon>
        <taxon>Bacilli</taxon>
        <taxon>Bacillales</taxon>
        <taxon>Paenibacillaceae</taxon>
        <taxon>Paenibacillus</taxon>
    </lineage>
</organism>
<evidence type="ECO:0000256" key="4">
    <source>
        <dbReference type="ARBA" id="ARBA00022692"/>
    </source>
</evidence>
<dbReference type="PANTHER" id="PTHR43744:SF6">
    <property type="entry name" value="ABC TRANSPORTER PERMEASE PROTEIN YESQ-RELATED"/>
    <property type="match status" value="1"/>
</dbReference>
<dbReference type="Gene3D" id="1.10.3720.10">
    <property type="entry name" value="MetI-like"/>
    <property type="match status" value="1"/>
</dbReference>
<feature type="transmembrane region" description="Helical" evidence="7">
    <location>
        <begin position="198"/>
        <end position="219"/>
    </location>
</feature>
<keyword evidence="4 7" id="KW-0812">Transmembrane</keyword>
<keyword evidence="3" id="KW-1003">Cell membrane</keyword>
<protein>
    <submittedName>
        <fullName evidence="9">Carbohydrate ABC transporter permease</fullName>
    </submittedName>
</protein>
<dbReference type="CDD" id="cd06261">
    <property type="entry name" value="TM_PBP2"/>
    <property type="match status" value="1"/>
</dbReference>
<evidence type="ECO:0000256" key="3">
    <source>
        <dbReference type="ARBA" id="ARBA00022475"/>
    </source>
</evidence>
<keyword evidence="6 7" id="KW-0472">Membrane</keyword>
<feature type="domain" description="ABC transmembrane type-1" evidence="8">
    <location>
        <begin position="88"/>
        <end position="280"/>
    </location>
</feature>
<reference evidence="9 10" key="1">
    <citation type="submission" date="2019-08" db="EMBL/GenBank/DDBJ databases">
        <title>Genome sequencing of Paenibacillus faecis DSM 23593(T).</title>
        <authorList>
            <person name="Kook J.-K."/>
            <person name="Park S.-N."/>
            <person name="Lim Y.K."/>
        </authorList>
    </citation>
    <scope>NUCLEOTIDE SEQUENCE [LARGE SCALE GENOMIC DNA]</scope>
    <source>
        <strain evidence="9 10">DSM 23593</strain>
    </source>
</reference>
<dbReference type="InterPro" id="IPR000515">
    <property type="entry name" value="MetI-like"/>
</dbReference>
<dbReference type="PANTHER" id="PTHR43744">
    <property type="entry name" value="ABC TRANSPORTER PERMEASE PROTEIN MG189-RELATED-RELATED"/>
    <property type="match status" value="1"/>
</dbReference>
<keyword evidence="5 7" id="KW-1133">Transmembrane helix</keyword>
<evidence type="ECO:0000256" key="7">
    <source>
        <dbReference type="RuleBase" id="RU363032"/>
    </source>
</evidence>
<dbReference type="Pfam" id="PF00528">
    <property type="entry name" value="BPD_transp_1"/>
    <property type="match status" value="1"/>
</dbReference>
<evidence type="ECO:0000259" key="8">
    <source>
        <dbReference type="PROSITE" id="PS50928"/>
    </source>
</evidence>
<dbReference type="PROSITE" id="PS50928">
    <property type="entry name" value="ABC_TM1"/>
    <property type="match status" value="1"/>
</dbReference>